<accession>A0A3Q3IL79</accession>
<keyword evidence="5" id="KW-0430">Lectin</keyword>
<dbReference type="InterPro" id="IPR006585">
    <property type="entry name" value="FTP1"/>
</dbReference>
<dbReference type="Pfam" id="PF22633">
    <property type="entry name" value="F5_F8_type_C_2"/>
    <property type="match status" value="1"/>
</dbReference>
<feature type="transmembrane region" description="Helical" evidence="8">
    <location>
        <begin position="186"/>
        <end position="211"/>
    </location>
</feature>
<evidence type="ECO:0000313" key="11">
    <source>
        <dbReference type="Ensembl" id="ENSMALP00000005517.1"/>
    </source>
</evidence>
<keyword evidence="7" id="KW-1015">Disulfide bond</keyword>
<feature type="chain" id="PRO_5018521891" description="Fucolectin tachylectin-4 pentraxin-1 domain-containing protein" evidence="9">
    <location>
        <begin position="20"/>
        <end position="213"/>
    </location>
</feature>
<feature type="signal peptide" evidence="9">
    <location>
        <begin position="1"/>
        <end position="19"/>
    </location>
</feature>
<evidence type="ECO:0000256" key="4">
    <source>
        <dbReference type="ARBA" id="ARBA00022723"/>
    </source>
</evidence>
<keyword evidence="12" id="KW-1185">Reference proteome</keyword>
<keyword evidence="8" id="KW-1133">Transmembrane helix</keyword>
<evidence type="ECO:0000259" key="10">
    <source>
        <dbReference type="SMART" id="SM00607"/>
    </source>
</evidence>
<dbReference type="GO" id="GO:0010185">
    <property type="term" value="P:regulation of cellular defense response"/>
    <property type="evidence" value="ECO:0007669"/>
    <property type="project" value="UniProtKB-ARBA"/>
</dbReference>
<dbReference type="GO" id="GO:0042806">
    <property type="term" value="F:fucose binding"/>
    <property type="evidence" value="ECO:0007669"/>
    <property type="project" value="UniProtKB-ARBA"/>
</dbReference>
<organism evidence="11 12">
    <name type="scientific">Monopterus albus</name>
    <name type="common">Swamp eel</name>
    <dbReference type="NCBI Taxonomy" id="43700"/>
    <lineage>
        <taxon>Eukaryota</taxon>
        <taxon>Metazoa</taxon>
        <taxon>Chordata</taxon>
        <taxon>Craniata</taxon>
        <taxon>Vertebrata</taxon>
        <taxon>Euteleostomi</taxon>
        <taxon>Actinopterygii</taxon>
        <taxon>Neopterygii</taxon>
        <taxon>Teleostei</taxon>
        <taxon>Neoteleostei</taxon>
        <taxon>Acanthomorphata</taxon>
        <taxon>Anabantaria</taxon>
        <taxon>Synbranchiformes</taxon>
        <taxon>Synbranchidae</taxon>
        <taxon>Monopterus</taxon>
    </lineage>
</organism>
<dbReference type="PANTHER" id="PTHR45713:SF6">
    <property type="entry name" value="F5_8 TYPE C DOMAIN-CONTAINING PROTEIN"/>
    <property type="match status" value="1"/>
</dbReference>
<evidence type="ECO:0000313" key="12">
    <source>
        <dbReference type="Proteomes" id="UP000261600"/>
    </source>
</evidence>
<evidence type="ECO:0000256" key="1">
    <source>
        <dbReference type="ARBA" id="ARBA00002219"/>
    </source>
</evidence>
<dbReference type="InterPro" id="IPR008979">
    <property type="entry name" value="Galactose-bd-like_sf"/>
</dbReference>
<dbReference type="SMART" id="SM00607">
    <property type="entry name" value="FTP"/>
    <property type="match status" value="1"/>
</dbReference>
<evidence type="ECO:0000256" key="2">
    <source>
        <dbReference type="ARBA" id="ARBA00010147"/>
    </source>
</evidence>
<dbReference type="AlphaFoldDB" id="A0A3Q3IL79"/>
<proteinExistence type="inferred from homology"/>
<keyword evidence="8" id="KW-0472">Membrane</keyword>
<reference evidence="11" key="2">
    <citation type="submission" date="2025-09" db="UniProtKB">
        <authorList>
            <consortium name="Ensembl"/>
        </authorList>
    </citation>
    <scope>IDENTIFICATION</scope>
</reference>
<comment type="subunit">
    <text evidence="3">Homotrimer.</text>
</comment>
<keyword evidence="8" id="KW-0812">Transmembrane</keyword>
<dbReference type="Ensembl" id="ENSMALT00000005642.1">
    <property type="protein sequence ID" value="ENSMALP00000005517.1"/>
    <property type="gene ID" value="ENSMALG00000003954.1"/>
</dbReference>
<dbReference type="GO" id="GO:0046872">
    <property type="term" value="F:metal ion binding"/>
    <property type="evidence" value="ECO:0007669"/>
    <property type="project" value="UniProtKB-KW"/>
</dbReference>
<evidence type="ECO:0000256" key="9">
    <source>
        <dbReference type="SAM" id="SignalP"/>
    </source>
</evidence>
<evidence type="ECO:0000256" key="7">
    <source>
        <dbReference type="ARBA" id="ARBA00023157"/>
    </source>
</evidence>
<evidence type="ECO:0000256" key="3">
    <source>
        <dbReference type="ARBA" id="ARBA00011233"/>
    </source>
</evidence>
<name>A0A3Q3IL79_MONAL</name>
<comment type="similarity">
    <text evidence="2">Belongs to the fucolectin family.</text>
</comment>
<evidence type="ECO:0000256" key="6">
    <source>
        <dbReference type="ARBA" id="ARBA00022837"/>
    </source>
</evidence>
<protein>
    <recommendedName>
        <fullName evidence="10">Fucolectin tachylectin-4 pentraxin-1 domain-containing protein</fullName>
    </recommendedName>
</protein>
<keyword evidence="9" id="KW-0732">Signal</keyword>
<sequence>VGRTTLLLLLLLFKQHAYALHCDSILTLTGKETFQTSDYSDHTRNYSSDRAIDGNTKSCSHTCSESKANDWWRIDLLGLYEISCISLYNTDQKNIKMSSAEIYIGNSSEKTGTANKRCTTLHGFNPGTNKTFICDGKPILGRYVTVYQHNSDFVVLCEVQIYGTKKGTTDCNRNSCFILAYSKTEFLALTSCNILILNVFFLLYTLGLVCLPI</sequence>
<evidence type="ECO:0000256" key="5">
    <source>
        <dbReference type="ARBA" id="ARBA00022734"/>
    </source>
</evidence>
<dbReference type="Proteomes" id="UP000261600">
    <property type="component" value="Unplaced"/>
</dbReference>
<dbReference type="GO" id="GO:0001868">
    <property type="term" value="P:regulation of complement activation, lectin pathway"/>
    <property type="evidence" value="ECO:0007669"/>
    <property type="project" value="UniProtKB-ARBA"/>
</dbReference>
<keyword evidence="6" id="KW-0106">Calcium</keyword>
<reference evidence="11" key="1">
    <citation type="submission" date="2025-08" db="UniProtKB">
        <authorList>
            <consortium name="Ensembl"/>
        </authorList>
    </citation>
    <scope>IDENTIFICATION</scope>
</reference>
<feature type="domain" description="Fucolectin tachylectin-4 pentraxin-1" evidence="10">
    <location>
        <begin position="29"/>
        <end position="170"/>
    </location>
</feature>
<evidence type="ECO:0000256" key="8">
    <source>
        <dbReference type="SAM" id="Phobius"/>
    </source>
</evidence>
<dbReference type="PANTHER" id="PTHR45713">
    <property type="entry name" value="FTP DOMAIN-CONTAINING PROTEIN"/>
    <property type="match status" value="1"/>
</dbReference>
<keyword evidence="4" id="KW-0479">Metal-binding</keyword>
<comment type="function">
    <text evidence="1">Acts as a defensive agent. Recognizes blood group fucosylated oligosaccharides including A, B, H and Lewis B-type antigens. Does not recognize Lewis A antigen and has low affinity for monovalent haptens.</text>
</comment>
<dbReference type="Gene3D" id="2.60.120.260">
    <property type="entry name" value="Galactose-binding domain-like"/>
    <property type="match status" value="1"/>
</dbReference>
<dbReference type="SUPFAM" id="SSF49785">
    <property type="entry name" value="Galactose-binding domain-like"/>
    <property type="match status" value="1"/>
</dbReference>
<dbReference type="InterPro" id="IPR051941">
    <property type="entry name" value="BG_Antigen-Binding_Lectin"/>
</dbReference>